<evidence type="ECO:0000313" key="4">
    <source>
        <dbReference type="Proteomes" id="UP001515480"/>
    </source>
</evidence>
<feature type="transmembrane region" description="Helical" evidence="2">
    <location>
        <begin position="248"/>
        <end position="266"/>
    </location>
</feature>
<dbReference type="AlphaFoldDB" id="A0AB34JAS2"/>
<dbReference type="EMBL" id="JBGBPQ010000010">
    <property type="protein sequence ID" value="KAL1518706.1"/>
    <property type="molecule type" value="Genomic_DNA"/>
</dbReference>
<comment type="caution">
    <text evidence="3">The sequence shown here is derived from an EMBL/GenBank/DDBJ whole genome shotgun (WGS) entry which is preliminary data.</text>
</comment>
<proteinExistence type="predicted"/>
<dbReference type="PANTHER" id="PTHR46512:SF9">
    <property type="entry name" value="PEPTIDYLPROLYL ISOMERASE"/>
    <property type="match status" value="1"/>
</dbReference>
<dbReference type="SUPFAM" id="SSF48452">
    <property type="entry name" value="TPR-like"/>
    <property type="match status" value="1"/>
</dbReference>
<feature type="region of interest" description="Disordered" evidence="1">
    <location>
        <begin position="1"/>
        <end position="44"/>
    </location>
</feature>
<keyword evidence="4" id="KW-1185">Reference proteome</keyword>
<accession>A0AB34JAS2</accession>
<keyword evidence="2" id="KW-1133">Transmembrane helix</keyword>
<evidence type="ECO:0000256" key="1">
    <source>
        <dbReference type="SAM" id="MobiDB-lite"/>
    </source>
</evidence>
<evidence type="ECO:0000256" key="2">
    <source>
        <dbReference type="SAM" id="Phobius"/>
    </source>
</evidence>
<feature type="compositionally biased region" description="Basic and acidic residues" evidence="1">
    <location>
        <begin position="17"/>
        <end position="44"/>
    </location>
</feature>
<sequence length="296" mass="34274">MAEEARDGGSAEAEYDAAGKEAQQRHTTPDPDILRWPDEEPPKKQVWEVPPKYEWEREERSYIFEEKLQQATAMRERGNEHFRASEWELALRRYRRALYHGHLDEMQMFDLTEEHKAAVLAVLAPCKLNLACCIVRMAELGEPLDAGAVEHAEEAVNDVIKQQPENGKAYFRRGQLALLQLDLPKAREALDKAHKLAGGAGVREARARLNQLLKEERERDREMFGGKLQKTSLHQAQEARLARRKARWALMASLASWLFFPFIWPLRQLFALISMVWDMVGRRFVHSRQPVKEKAL</sequence>
<dbReference type="Gene3D" id="1.25.40.10">
    <property type="entry name" value="Tetratricopeptide repeat domain"/>
    <property type="match status" value="1"/>
</dbReference>
<organism evidence="3 4">
    <name type="scientific">Prymnesium parvum</name>
    <name type="common">Toxic golden alga</name>
    <dbReference type="NCBI Taxonomy" id="97485"/>
    <lineage>
        <taxon>Eukaryota</taxon>
        <taxon>Haptista</taxon>
        <taxon>Haptophyta</taxon>
        <taxon>Prymnesiophyceae</taxon>
        <taxon>Prymnesiales</taxon>
        <taxon>Prymnesiaceae</taxon>
        <taxon>Prymnesium</taxon>
    </lineage>
</organism>
<protein>
    <recommendedName>
        <fullName evidence="5">Peptidylprolyl isomerase</fullName>
    </recommendedName>
</protein>
<evidence type="ECO:0008006" key="5">
    <source>
        <dbReference type="Google" id="ProtNLM"/>
    </source>
</evidence>
<gene>
    <name evidence="3" type="ORF">AB1Y20_002993</name>
</gene>
<keyword evidence="2" id="KW-0472">Membrane</keyword>
<evidence type="ECO:0000313" key="3">
    <source>
        <dbReference type="EMBL" id="KAL1518706.1"/>
    </source>
</evidence>
<reference evidence="3 4" key="1">
    <citation type="journal article" date="2024" name="Science">
        <title>Giant polyketide synthase enzymes in the biosynthesis of giant marine polyether toxins.</title>
        <authorList>
            <person name="Fallon T.R."/>
            <person name="Shende V.V."/>
            <person name="Wierzbicki I.H."/>
            <person name="Pendleton A.L."/>
            <person name="Watervoot N.F."/>
            <person name="Auber R.P."/>
            <person name="Gonzalez D.J."/>
            <person name="Wisecaver J.H."/>
            <person name="Moore B.S."/>
        </authorList>
    </citation>
    <scope>NUCLEOTIDE SEQUENCE [LARGE SCALE GENOMIC DNA]</scope>
    <source>
        <strain evidence="3 4">12B1</strain>
    </source>
</reference>
<dbReference type="PANTHER" id="PTHR46512">
    <property type="entry name" value="PEPTIDYLPROLYL ISOMERASE"/>
    <property type="match status" value="1"/>
</dbReference>
<dbReference type="InterPro" id="IPR011990">
    <property type="entry name" value="TPR-like_helical_dom_sf"/>
</dbReference>
<dbReference type="Proteomes" id="UP001515480">
    <property type="component" value="Unassembled WGS sequence"/>
</dbReference>
<keyword evidence="2" id="KW-0812">Transmembrane</keyword>
<dbReference type="InterPro" id="IPR050754">
    <property type="entry name" value="FKBP4/5/8-like"/>
</dbReference>
<name>A0AB34JAS2_PRYPA</name>